<accession>A0A1R4HH01</accession>
<keyword evidence="3" id="KW-1185">Reference proteome</keyword>
<organism evidence="2 3">
    <name type="scientific">Crenothrix polyspora</name>
    <dbReference type="NCBI Taxonomy" id="360316"/>
    <lineage>
        <taxon>Bacteria</taxon>
        <taxon>Pseudomonadati</taxon>
        <taxon>Pseudomonadota</taxon>
        <taxon>Gammaproteobacteria</taxon>
        <taxon>Methylococcales</taxon>
        <taxon>Crenotrichaceae</taxon>
        <taxon>Crenothrix</taxon>
    </lineage>
</organism>
<name>A0A1R4HH01_9GAMM</name>
<feature type="transmembrane region" description="Helical" evidence="1">
    <location>
        <begin position="134"/>
        <end position="158"/>
    </location>
</feature>
<feature type="transmembrane region" description="Helical" evidence="1">
    <location>
        <begin position="101"/>
        <end position="119"/>
    </location>
</feature>
<dbReference type="EMBL" id="FUKI01000148">
    <property type="protein sequence ID" value="SJM95489.1"/>
    <property type="molecule type" value="Genomic_DNA"/>
</dbReference>
<sequence length="177" mass="20349">MTLQSRYKRFASIGLGHLLYAAFNWVLDHVIYVYAVFTWGVVLGGGVMALFSLIQCALTLRFYEKMQIDWVGAGVLNAFLAKQPNSLLGRLFCRISKKRKAVFIFLCVFSDPFITTAYFRKGRFNGLTAQDWRIFLYSVLISNGYWICVCALLGNGIASLWQWLSMRIDLIMYFYPS</sequence>
<protein>
    <submittedName>
        <fullName evidence="2">Uncharacterized protein</fullName>
    </submittedName>
</protein>
<feature type="transmembrane region" description="Helical" evidence="1">
    <location>
        <begin position="7"/>
        <end position="26"/>
    </location>
</feature>
<evidence type="ECO:0000313" key="3">
    <source>
        <dbReference type="Proteomes" id="UP000195667"/>
    </source>
</evidence>
<keyword evidence="1" id="KW-0812">Transmembrane</keyword>
<proteinExistence type="predicted"/>
<feature type="transmembrane region" description="Helical" evidence="1">
    <location>
        <begin position="32"/>
        <end position="58"/>
    </location>
</feature>
<dbReference type="OrthoDB" id="9828934at2"/>
<dbReference type="RefSeq" id="WP_087144813.1">
    <property type="nucleotide sequence ID" value="NZ_FUKI01000148.1"/>
</dbReference>
<dbReference type="AlphaFoldDB" id="A0A1R4HH01"/>
<gene>
    <name evidence="2" type="ORF">CRENPOLYSF1_70034</name>
</gene>
<keyword evidence="1" id="KW-0472">Membrane</keyword>
<dbReference type="Proteomes" id="UP000195667">
    <property type="component" value="Unassembled WGS sequence"/>
</dbReference>
<evidence type="ECO:0000313" key="2">
    <source>
        <dbReference type="EMBL" id="SJM95489.1"/>
    </source>
</evidence>
<reference evidence="3" key="1">
    <citation type="submission" date="2017-02" db="EMBL/GenBank/DDBJ databases">
        <authorList>
            <person name="Daims H."/>
        </authorList>
    </citation>
    <scope>NUCLEOTIDE SEQUENCE [LARGE SCALE GENOMIC DNA]</scope>
</reference>
<keyword evidence="1" id="KW-1133">Transmembrane helix</keyword>
<evidence type="ECO:0000256" key="1">
    <source>
        <dbReference type="SAM" id="Phobius"/>
    </source>
</evidence>